<proteinExistence type="predicted"/>
<evidence type="ECO:0000313" key="2">
    <source>
        <dbReference type="EMBL" id="TFK31742.1"/>
    </source>
</evidence>
<dbReference type="AlphaFoldDB" id="A0A5C3LGA8"/>
<reference evidence="2 3" key="1">
    <citation type="journal article" date="2019" name="Nat. Ecol. Evol.">
        <title>Megaphylogeny resolves global patterns of mushroom evolution.</title>
        <authorList>
            <person name="Varga T."/>
            <person name="Krizsan K."/>
            <person name="Foldi C."/>
            <person name="Dima B."/>
            <person name="Sanchez-Garcia M."/>
            <person name="Sanchez-Ramirez S."/>
            <person name="Szollosi G.J."/>
            <person name="Szarkandi J.G."/>
            <person name="Papp V."/>
            <person name="Albert L."/>
            <person name="Andreopoulos W."/>
            <person name="Angelini C."/>
            <person name="Antonin V."/>
            <person name="Barry K.W."/>
            <person name="Bougher N.L."/>
            <person name="Buchanan P."/>
            <person name="Buyck B."/>
            <person name="Bense V."/>
            <person name="Catcheside P."/>
            <person name="Chovatia M."/>
            <person name="Cooper J."/>
            <person name="Damon W."/>
            <person name="Desjardin D."/>
            <person name="Finy P."/>
            <person name="Geml J."/>
            <person name="Haridas S."/>
            <person name="Hughes K."/>
            <person name="Justo A."/>
            <person name="Karasinski D."/>
            <person name="Kautmanova I."/>
            <person name="Kiss B."/>
            <person name="Kocsube S."/>
            <person name="Kotiranta H."/>
            <person name="LaButti K.M."/>
            <person name="Lechner B.E."/>
            <person name="Liimatainen K."/>
            <person name="Lipzen A."/>
            <person name="Lukacs Z."/>
            <person name="Mihaltcheva S."/>
            <person name="Morgado L.N."/>
            <person name="Niskanen T."/>
            <person name="Noordeloos M.E."/>
            <person name="Ohm R.A."/>
            <person name="Ortiz-Santana B."/>
            <person name="Ovrebo C."/>
            <person name="Racz N."/>
            <person name="Riley R."/>
            <person name="Savchenko A."/>
            <person name="Shiryaev A."/>
            <person name="Soop K."/>
            <person name="Spirin V."/>
            <person name="Szebenyi C."/>
            <person name="Tomsovsky M."/>
            <person name="Tulloss R.E."/>
            <person name="Uehling J."/>
            <person name="Grigoriev I.V."/>
            <person name="Vagvolgyi C."/>
            <person name="Papp T."/>
            <person name="Martin F.M."/>
            <person name="Miettinen O."/>
            <person name="Hibbett D.S."/>
            <person name="Nagy L.G."/>
        </authorList>
    </citation>
    <scope>NUCLEOTIDE SEQUENCE [LARGE SCALE GENOMIC DNA]</scope>
    <source>
        <strain evidence="2 3">CBS 166.37</strain>
    </source>
</reference>
<gene>
    <name evidence="2" type="ORF">BDQ12DRAFT_729286</name>
</gene>
<name>A0A5C3LGA8_9AGAR</name>
<accession>A0A5C3LGA8</accession>
<protein>
    <submittedName>
        <fullName evidence="2">Uncharacterized protein</fullName>
    </submittedName>
</protein>
<sequence>MAALLAHYVHLSSSPPQQVIFKGSTVRVIPPQSSLLDLRPLAPSLLHHHLSPDSPAISGVELQVVLSETVERWSQRNMQIGWAPIAQQKPCAAEPPFIPPNFPPTAPLLPALPIIDNQAPASMIPPIPAPQYNNLPPDIAAQYAALPPLAPPKGKPRGRAQNNPPALTPASDLSAHQAAFPPRSPPRGRPRGRVQNNAIPPAFPPPLPNLQWKPPRIPSSETTSCS</sequence>
<dbReference type="EMBL" id="ML213712">
    <property type="protein sequence ID" value="TFK31742.1"/>
    <property type="molecule type" value="Genomic_DNA"/>
</dbReference>
<feature type="region of interest" description="Disordered" evidence="1">
    <location>
        <begin position="146"/>
        <end position="226"/>
    </location>
</feature>
<evidence type="ECO:0000313" key="3">
    <source>
        <dbReference type="Proteomes" id="UP000308652"/>
    </source>
</evidence>
<dbReference type="Proteomes" id="UP000308652">
    <property type="component" value="Unassembled WGS sequence"/>
</dbReference>
<organism evidence="2 3">
    <name type="scientific">Crucibulum laeve</name>
    <dbReference type="NCBI Taxonomy" id="68775"/>
    <lineage>
        <taxon>Eukaryota</taxon>
        <taxon>Fungi</taxon>
        <taxon>Dikarya</taxon>
        <taxon>Basidiomycota</taxon>
        <taxon>Agaricomycotina</taxon>
        <taxon>Agaricomycetes</taxon>
        <taxon>Agaricomycetidae</taxon>
        <taxon>Agaricales</taxon>
        <taxon>Agaricineae</taxon>
        <taxon>Nidulariaceae</taxon>
        <taxon>Crucibulum</taxon>
    </lineage>
</organism>
<keyword evidence="3" id="KW-1185">Reference proteome</keyword>
<evidence type="ECO:0000256" key="1">
    <source>
        <dbReference type="SAM" id="MobiDB-lite"/>
    </source>
</evidence>